<evidence type="ECO:0000313" key="3">
    <source>
        <dbReference type="Proteomes" id="UP000027632"/>
    </source>
</evidence>
<dbReference type="EMBL" id="JJMG01000051">
    <property type="protein sequence ID" value="KEG42992.1"/>
    <property type="molecule type" value="Genomic_DNA"/>
</dbReference>
<evidence type="ECO:0000313" key="2">
    <source>
        <dbReference type="EMBL" id="KEG42992.1"/>
    </source>
</evidence>
<dbReference type="Proteomes" id="UP000027632">
    <property type="component" value="Unassembled WGS sequence"/>
</dbReference>
<feature type="region of interest" description="Disordered" evidence="1">
    <location>
        <begin position="24"/>
        <end position="50"/>
    </location>
</feature>
<protein>
    <submittedName>
        <fullName evidence="2">Uncharacterized protein</fullName>
    </submittedName>
</protein>
<accession>A0ABR4T6D8</accession>
<reference evidence="2 3" key="1">
    <citation type="submission" date="2014-04" db="EMBL/GenBank/DDBJ databases">
        <title>Draft genome sequence of the novel Streptomyces griseorubens JSD-1 playing a role in carbon and nitrogen cycle.</title>
        <authorList>
            <consortium name="Shanghai Jiao Tong University"/>
            <person name="Feng H."/>
            <person name="Sun Y."/>
            <person name="Zhi Y."/>
            <person name="Mao L."/>
            <person name="Luo Y."/>
            <person name="Wei X."/>
            <person name="Zhou P."/>
        </authorList>
    </citation>
    <scope>NUCLEOTIDE SEQUENCE [LARGE SCALE GENOMIC DNA]</scope>
    <source>
        <strain evidence="2 3">JSD-1</strain>
    </source>
</reference>
<keyword evidence="3" id="KW-1185">Reference proteome</keyword>
<organism evidence="2 3">
    <name type="scientific">Streptomyces griseorubens</name>
    <dbReference type="NCBI Taxonomy" id="66897"/>
    <lineage>
        <taxon>Bacteria</taxon>
        <taxon>Bacillati</taxon>
        <taxon>Actinomycetota</taxon>
        <taxon>Actinomycetes</taxon>
        <taxon>Kitasatosporales</taxon>
        <taxon>Streptomycetaceae</taxon>
        <taxon>Streptomyces</taxon>
        <taxon>Streptomyces althioticus group</taxon>
    </lineage>
</organism>
<evidence type="ECO:0000256" key="1">
    <source>
        <dbReference type="SAM" id="MobiDB-lite"/>
    </source>
</evidence>
<name>A0ABR4T6D8_9ACTN</name>
<feature type="compositionally biased region" description="Basic and acidic residues" evidence="1">
    <location>
        <begin position="29"/>
        <end position="42"/>
    </location>
</feature>
<sequence>MQSGVRALQFGLVRHEVGGVLQVGGGVHDPLHDRPGQRREAGGVEAGAQPPERLLLDGVDHAVHRVSSCQR</sequence>
<proteinExistence type="predicted"/>
<comment type="caution">
    <text evidence="2">The sequence shown here is derived from an EMBL/GenBank/DDBJ whole genome shotgun (WGS) entry which is preliminary data.</text>
</comment>
<gene>
    <name evidence="2" type="ORF">DJ64_28835</name>
</gene>